<dbReference type="InterPro" id="IPR023298">
    <property type="entry name" value="ATPase_P-typ_TM_dom_sf"/>
</dbReference>
<keyword evidence="4 11" id="KW-0812">Transmembrane</keyword>
<dbReference type="SUPFAM" id="SSF81665">
    <property type="entry name" value="Calcium ATPase, transmembrane domain M"/>
    <property type="match status" value="1"/>
</dbReference>
<protein>
    <submittedName>
        <fullName evidence="14">Copper-translocating P-type ATPase</fullName>
    </submittedName>
</protein>
<dbReference type="InterPro" id="IPR045800">
    <property type="entry name" value="HMBD"/>
</dbReference>
<dbReference type="GO" id="GO:0016887">
    <property type="term" value="F:ATP hydrolysis activity"/>
    <property type="evidence" value="ECO:0007669"/>
    <property type="project" value="InterPro"/>
</dbReference>
<dbReference type="InterPro" id="IPR027256">
    <property type="entry name" value="P-typ_ATPase_IB"/>
</dbReference>
<dbReference type="InterPro" id="IPR036412">
    <property type="entry name" value="HAD-like_sf"/>
</dbReference>
<dbReference type="Proteomes" id="UP000600139">
    <property type="component" value="Unassembled WGS sequence"/>
</dbReference>
<comment type="similarity">
    <text evidence="2 11">Belongs to the cation transport ATPase (P-type) (TC 3.A.3) family. Type IB subfamily.</text>
</comment>
<name>A0A934VBL1_9BACT</name>
<feature type="transmembrane region" description="Helical" evidence="11">
    <location>
        <begin position="428"/>
        <end position="451"/>
    </location>
</feature>
<dbReference type="NCBIfam" id="TIGR01525">
    <property type="entry name" value="ATPase-IB_hvy"/>
    <property type="match status" value="1"/>
</dbReference>
<dbReference type="InterPro" id="IPR001757">
    <property type="entry name" value="P_typ_ATPase"/>
</dbReference>
<dbReference type="Pfam" id="PF00122">
    <property type="entry name" value="E1-E2_ATPase"/>
    <property type="match status" value="1"/>
</dbReference>
<evidence type="ECO:0000256" key="4">
    <source>
        <dbReference type="ARBA" id="ARBA00022692"/>
    </source>
</evidence>
<dbReference type="PRINTS" id="PR00119">
    <property type="entry name" value="CATATPASE"/>
</dbReference>
<evidence type="ECO:0000313" key="15">
    <source>
        <dbReference type="Proteomes" id="UP000600139"/>
    </source>
</evidence>
<evidence type="ECO:0000256" key="6">
    <source>
        <dbReference type="ARBA" id="ARBA00022741"/>
    </source>
</evidence>
<evidence type="ECO:0000256" key="10">
    <source>
        <dbReference type="ARBA" id="ARBA00023136"/>
    </source>
</evidence>
<dbReference type="NCBIfam" id="TIGR01494">
    <property type="entry name" value="ATPase_P-type"/>
    <property type="match status" value="1"/>
</dbReference>
<evidence type="ECO:0000256" key="9">
    <source>
        <dbReference type="ARBA" id="ARBA00022989"/>
    </source>
</evidence>
<dbReference type="InterPro" id="IPR023299">
    <property type="entry name" value="ATPase_P-typ_cyto_dom_N"/>
</dbReference>
<evidence type="ECO:0000256" key="2">
    <source>
        <dbReference type="ARBA" id="ARBA00006024"/>
    </source>
</evidence>
<feature type="transmembrane region" description="Helical" evidence="11">
    <location>
        <begin position="209"/>
        <end position="236"/>
    </location>
</feature>
<comment type="caution">
    <text evidence="14">The sequence shown here is derived from an EMBL/GenBank/DDBJ whole genome shotgun (WGS) entry which is preliminary data.</text>
</comment>
<dbReference type="NCBIfam" id="TIGR01511">
    <property type="entry name" value="ATPase-IB1_Cu"/>
    <property type="match status" value="1"/>
</dbReference>
<dbReference type="PANTHER" id="PTHR43520">
    <property type="entry name" value="ATP7, ISOFORM B"/>
    <property type="match status" value="1"/>
</dbReference>
<dbReference type="Gene3D" id="3.40.50.1000">
    <property type="entry name" value="HAD superfamily/HAD-like"/>
    <property type="match status" value="1"/>
</dbReference>
<dbReference type="RefSeq" id="WP_200352331.1">
    <property type="nucleotide sequence ID" value="NZ_JAENIK010000012.1"/>
</dbReference>
<dbReference type="PRINTS" id="PR00943">
    <property type="entry name" value="CUATPASE"/>
</dbReference>
<keyword evidence="9 11" id="KW-1133">Transmembrane helix</keyword>
<dbReference type="InterPro" id="IPR023214">
    <property type="entry name" value="HAD_sf"/>
</dbReference>
<dbReference type="Gene3D" id="2.70.150.10">
    <property type="entry name" value="Calcium-transporting ATPase, cytoplasmic transduction domain A"/>
    <property type="match status" value="1"/>
</dbReference>
<evidence type="ECO:0000256" key="8">
    <source>
        <dbReference type="ARBA" id="ARBA00022967"/>
    </source>
</evidence>
<evidence type="ECO:0000256" key="7">
    <source>
        <dbReference type="ARBA" id="ARBA00022840"/>
    </source>
</evidence>
<feature type="transmembrane region" description="Helical" evidence="11">
    <location>
        <begin position="144"/>
        <end position="164"/>
    </location>
</feature>
<dbReference type="Pfam" id="PF19335">
    <property type="entry name" value="HMBD"/>
    <property type="match status" value="2"/>
</dbReference>
<feature type="domain" description="Heavy metal binding" evidence="13">
    <location>
        <begin position="61"/>
        <end position="86"/>
    </location>
</feature>
<dbReference type="GO" id="GO:0055070">
    <property type="term" value="P:copper ion homeostasis"/>
    <property type="evidence" value="ECO:0007669"/>
    <property type="project" value="TreeGrafter"/>
</dbReference>
<dbReference type="InterPro" id="IPR008250">
    <property type="entry name" value="ATPase_P-typ_transduc_dom_A_sf"/>
</dbReference>
<keyword evidence="6 11" id="KW-0547">Nucleotide-binding</keyword>
<keyword evidence="10 11" id="KW-0472">Membrane</keyword>
<keyword evidence="8" id="KW-1278">Translocase</keyword>
<evidence type="ECO:0000256" key="3">
    <source>
        <dbReference type="ARBA" id="ARBA00022475"/>
    </source>
</evidence>
<evidence type="ECO:0000256" key="11">
    <source>
        <dbReference type="RuleBase" id="RU362081"/>
    </source>
</evidence>
<dbReference type="InterPro" id="IPR018303">
    <property type="entry name" value="ATPase_P-typ_P_site"/>
</dbReference>
<sequence length="799" mass="85493">MEKILKPKITHTAMNDCCHDPKPDPEKKKSCCTEPPAAEKPASSCCHDHHHGDVKPPVGAKYFCPMCPGVESDSPGDCPKCGMALERNPTWKAPASQTIYTCPMHPEIEQDHPGNCPKCGMALEPKTVSPADENHEVVSLQRKLWLSAALAFPVFLMAMGEMLPAVQMSRWMPEPVFGWVQLVLATLVVFGPGGFIFAKAWRSLQHQSLNMFTLIALGVGTAWLYSSVAVFVPGLFPHSLRHGGRVPLYFEAAAVITALVILGQWLEAKARSKTGQAVQALLGLAAKTARRVTDGNEEDVPLDDVRIGDVLRVRPGEKIPVDGVLTEGESMVDESMITGEPLPVFKKMEDRVVGATINQTGAFLMRAEKVGSETLLSQIVQMVADAQRSRAPIQRLADQVAGWFVPAVVMITILTFAGWMFLGPEPRLAFAIANSVAVLIIACPCALGLATPMSIMVGVGKGALMGVLVRDAAALECAEKVTHLITDKTGTLTEGRPVAKQIVPVEADKEDHILILAASLEHLSEHPLAQAVVNRAKEKGLPLSRVEFFESVTGAGIMGRIEGKVVRVGKRAWLETEGIGIPQDLVSSAEALQKKAHTVIWIAEDQVIGGFIAVADPIKASTPEAVAALHAMGLRLVMLTGDNRQTAEAVGRELGIDDIRAELTPADKQRIARELRAGGAVVAMAGDGINDAPALAEADVGIAMGTGTDVAIRSAGLTLVKGDLRGIGRALELSREVMRNIRQNLFFAFVYNALGIPIAAGLLYPLTGWLLNPMVAGAAMALSSVSVIANALRLRHIRE</sequence>
<feature type="transmembrane region" description="Helical" evidence="11">
    <location>
        <begin position="248"/>
        <end position="266"/>
    </location>
</feature>
<dbReference type="SUPFAM" id="SSF56784">
    <property type="entry name" value="HAD-like"/>
    <property type="match status" value="1"/>
</dbReference>
<dbReference type="SFLD" id="SFLDG00002">
    <property type="entry name" value="C1.7:_P-type_atpase_like"/>
    <property type="match status" value="1"/>
</dbReference>
<dbReference type="InterPro" id="IPR044492">
    <property type="entry name" value="P_typ_ATPase_HD_dom"/>
</dbReference>
<dbReference type="AlphaFoldDB" id="A0A934VBL1"/>
<dbReference type="GO" id="GO:0005524">
    <property type="term" value="F:ATP binding"/>
    <property type="evidence" value="ECO:0007669"/>
    <property type="project" value="UniProtKB-UniRule"/>
</dbReference>
<dbReference type="SFLD" id="SFLDS00003">
    <property type="entry name" value="Haloacid_Dehalogenase"/>
    <property type="match status" value="1"/>
</dbReference>
<feature type="domain" description="P-type ATPase A" evidence="12">
    <location>
        <begin position="284"/>
        <end position="383"/>
    </location>
</feature>
<keyword evidence="7 11" id="KW-0067">ATP-binding</keyword>
<gene>
    <name evidence="14" type="ORF">JIN84_17340</name>
</gene>
<dbReference type="GO" id="GO:0005507">
    <property type="term" value="F:copper ion binding"/>
    <property type="evidence" value="ECO:0007669"/>
    <property type="project" value="TreeGrafter"/>
</dbReference>
<dbReference type="SFLD" id="SFLDF00027">
    <property type="entry name" value="p-type_atpase"/>
    <property type="match status" value="1"/>
</dbReference>
<evidence type="ECO:0000256" key="5">
    <source>
        <dbReference type="ARBA" id="ARBA00022723"/>
    </source>
</evidence>
<proteinExistence type="inferred from homology"/>
<dbReference type="InterPro" id="IPR059000">
    <property type="entry name" value="ATPase_P-type_domA"/>
</dbReference>
<keyword evidence="3 11" id="KW-1003">Cell membrane</keyword>
<dbReference type="GO" id="GO:0005886">
    <property type="term" value="C:plasma membrane"/>
    <property type="evidence" value="ECO:0007669"/>
    <property type="project" value="UniProtKB-SubCell"/>
</dbReference>
<evidence type="ECO:0000313" key="14">
    <source>
        <dbReference type="EMBL" id="MBK1817388.1"/>
    </source>
</evidence>
<accession>A0A934VBL1</accession>
<organism evidence="14 15">
    <name type="scientific">Luteolibacter yonseiensis</name>
    <dbReference type="NCBI Taxonomy" id="1144680"/>
    <lineage>
        <taxon>Bacteria</taxon>
        <taxon>Pseudomonadati</taxon>
        <taxon>Verrucomicrobiota</taxon>
        <taxon>Verrucomicrobiia</taxon>
        <taxon>Verrucomicrobiales</taxon>
        <taxon>Verrucomicrobiaceae</taxon>
        <taxon>Luteolibacter</taxon>
    </lineage>
</organism>
<evidence type="ECO:0000256" key="1">
    <source>
        <dbReference type="ARBA" id="ARBA00004651"/>
    </source>
</evidence>
<feature type="transmembrane region" description="Helical" evidence="11">
    <location>
        <begin position="770"/>
        <end position="792"/>
    </location>
</feature>
<feature type="transmembrane region" description="Helical" evidence="11">
    <location>
        <begin position="745"/>
        <end position="764"/>
    </location>
</feature>
<feature type="domain" description="Heavy metal binding" evidence="13">
    <location>
        <begin position="100"/>
        <end position="126"/>
    </location>
</feature>
<dbReference type="PANTHER" id="PTHR43520:SF8">
    <property type="entry name" value="P-TYPE CU(+) TRANSPORTER"/>
    <property type="match status" value="1"/>
</dbReference>
<comment type="subcellular location">
    <subcellularLocation>
        <location evidence="1">Cell membrane</location>
        <topology evidence="1">Multi-pass membrane protein</topology>
    </subcellularLocation>
</comment>
<dbReference type="FunFam" id="2.70.150.10:FF:000020">
    <property type="entry name" value="Copper-exporting P-type ATPase A"/>
    <property type="match status" value="1"/>
</dbReference>
<reference evidence="14" key="1">
    <citation type="submission" date="2021-01" db="EMBL/GenBank/DDBJ databases">
        <title>Modified the classification status of verrucomicrobia.</title>
        <authorList>
            <person name="Feng X."/>
        </authorList>
    </citation>
    <scope>NUCLEOTIDE SEQUENCE</scope>
    <source>
        <strain evidence="14">JCM 18052</strain>
    </source>
</reference>
<dbReference type="PROSITE" id="PS00154">
    <property type="entry name" value="ATPASE_E1_E2"/>
    <property type="match status" value="1"/>
</dbReference>
<dbReference type="GO" id="GO:0060003">
    <property type="term" value="P:copper ion export"/>
    <property type="evidence" value="ECO:0007669"/>
    <property type="project" value="UniProtKB-ARBA"/>
</dbReference>
<dbReference type="Gene3D" id="3.40.1110.10">
    <property type="entry name" value="Calcium-transporting ATPase, cytoplasmic domain N"/>
    <property type="match status" value="1"/>
</dbReference>
<feature type="transmembrane region" description="Helical" evidence="11">
    <location>
        <begin position="176"/>
        <end position="197"/>
    </location>
</feature>
<evidence type="ECO:0000259" key="12">
    <source>
        <dbReference type="Pfam" id="PF00122"/>
    </source>
</evidence>
<dbReference type="Pfam" id="PF00702">
    <property type="entry name" value="Hydrolase"/>
    <property type="match status" value="1"/>
</dbReference>
<dbReference type="SUPFAM" id="SSF81653">
    <property type="entry name" value="Calcium ATPase, transduction domain A"/>
    <property type="match status" value="1"/>
</dbReference>
<keyword evidence="5 11" id="KW-0479">Metal-binding</keyword>
<evidence type="ECO:0000259" key="13">
    <source>
        <dbReference type="Pfam" id="PF19335"/>
    </source>
</evidence>
<dbReference type="CDD" id="cd02094">
    <property type="entry name" value="P-type_ATPase_Cu-like"/>
    <property type="match status" value="1"/>
</dbReference>
<dbReference type="GO" id="GO:0043682">
    <property type="term" value="F:P-type divalent copper transporter activity"/>
    <property type="evidence" value="ECO:0007669"/>
    <property type="project" value="TreeGrafter"/>
</dbReference>
<feature type="transmembrane region" description="Helical" evidence="11">
    <location>
        <begin position="400"/>
        <end position="422"/>
    </location>
</feature>
<dbReference type="EMBL" id="JAENIK010000012">
    <property type="protein sequence ID" value="MBK1817388.1"/>
    <property type="molecule type" value="Genomic_DNA"/>
</dbReference>
<keyword evidence="15" id="KW-1185">Reference proteome</keyword>